<protein>
    <recommendedName>
        <fullName evidence="8">DNA damage checkpoint protein LCD1</fullName>
    </recommendedName>
</protein>
<evidence type="ECO:0000313" key="7">
    <source>
        <dbReference type="Proteomes" id="UP000094801"/>
    </source>
</evidence>
<dbReference type="OrthoDB" id="4078000at2759"/>
<evidence type="ECO:0000256" key="5">
    <source>
        <dbReference type="SAM" id="MobiDB-lite"/>
    </source>
</evidence>
<evidence type="ECO:0000256" key="1">
    <source>
        <dbReference type="ARBA" id="ARBA00004123"/>
    </source>
</evidence>
<evidence type="ECO:0000256" key="3">
    <source>
        <dbReference type="ARBA" id="ARBA00023242"/>
    </source>
</evidence>
<feature type="region of interest" description="Disordered" evidence="5">
    <location>
        <begin position="134"/>
        <end position="166"/>
    </location>
</feature>
<dbReference type="STRING" id="983967.A0A1E4SX28"/>
<proteinExistence type="predicted"/>
<feature type="region of interest" description="Disordered" evidence="5">
    <location>
        <begin position="1"/>
        <end position="54"/>
    </location>
</feature>
<comment type="subcellular location">
    <subcellularLocation>
        <location evidence="1">Nucleus</location>
    </subcellularLocation>
</comment>
<dbReference type="EMBL" id="KV453859">
    <property type="protein sequence ID" value="ODV84050.1"/>
    <property type="molecule type" value="Genomic_DNA"/>
</dbReference>
<evidence type="ECO:0000313" key="6">
    <source>
        <dbReference type="EMBL" id="ODV84050.1"/>
    </source>
</evidence>
<dbReference type="InterPro" id="IPR018622">
    <property type="entry name" value="DNA_damage_chkpnt_Lcd1"/>
</dbReference>
<feature type="compositionally biased region" description="Low complexity" evidence="5">
    <location>
        <begin position="30"/>
        <end position="50"/>
    </location>
</feature>
<evidence type="ECO:0000256" key="2">
    <source>
        <dbReference type="ARBA" id="ARBA00022763"/>
    </source>
</evidence>
<feature type="coiled-coil region" evidence="4">
    <location>
        <begin position="74"/>
        <end position="126"/>
    </location>
</feature>
<dbReference type="GO" id="GO:0000077">
    <property type="term" value="P:DNA damage checkpoint signaling"/>
    <property type="evidence" value="ECO:0007669"/>
    <property type="project" value="InterPro"/>
</dbReference>
<dbReference type="AlphaFoldDB" id="A0A1E4SX28"/>
<feature type="compositionally biased region" description="Acidic residues" evidence="5">
    <location>
        <begin position="1"/>
        <end position="15"/>
    </location>
</feature>
<name>A0A1E4SX28_9ASCO</name>
<dbReference type="Proteomes" id="UP000094801">
    <property type="component" value="Unassembled WGS sequence"/>
</dbReference>
<dbReference type="GO" id="GO:0005634">
    <property type="term" value="C:nucleus"/>
    <property type="evidence" value="ECO:0007669"/>
    <property type="project" value="UniProtKB-SubCell"/>
</dbReference>
<organism evidence="6 7">
    <name type="scientific">[Candida] arabinofermentans NRRL YB-2248</name>
    <dbReference type="NCBI Taxonomy" id="983967"/>
    <lineage>
        <taxon>Eukaryota</taxon>
        <taxon>Fungi</taxon>
        <taxon>Dikarya</taxon>
        <taxon>Ascomycota</taxon>
        <taxon>Saccharomycotina</taxon>
        <taxon>Pichiomycetes</taxon>
        <taxon>Pichiales</taxon>
        <taxon>Pichiaceae</taxon>
        <taxon>Ogataea</taxon>
        <taxon>Ogataea/Candida clade</taxon>
    </lineage>
</organism>
<dbReference type="Pfam" id="PF09798">
    <property type="entry name" value="LCD1"/>
    <property type="match status" value="1"/>
</dbReference>
<keyword evidence="2" id="KW-0227">DNA damage</keyword>
<keyword evidence="4" id="KW-0175">Coiled coil</keyword>
<evidence type="ECO:0008006" key="8">
    <source>
        <dbReference type="Google" id="ProtNLM"/>
    </source>
</evidence>
<sequence>MSESEDSFDDDDVDFNELFNAAARSQHTKQTQQTPKLPSSSSSSSPQLSSNIIPDPLVLKGENAVLRAQLQSINHKNEEEIRKLKEYYNSLLQERNSKINALNDGINKFKEDNEFLTSENKTLTAKYIRPNKKRRLQEDESFESSKDYTSKSDITKDTSLDTGSPLRAPSLAPAQVSLPAPPLHEIAIINQISIFQDEKSLLIENIYGHVIPGMTRTTLDYLSNISSSFDFQYNDFSIKKHKDSFKTSIVNYLISFQNKNRIDLLLSNIITILLTYCKESIKLRNLLSIPFLLSLIQFLLSYKSKAISQKLLESTTLEITSLLYNFQHVLKQDIPYLNLVNNTQLNDSTNNDLKLDAVEKTMHTKILEVFSTVYILEILETLSKLSLFFEPNDNSYIKSYWSIIPKFLINHGLSVKTPIQFVFNTIEILISSTTDTRFCYNNTNKSKPASLTKELNDILDNLISLLNNGLDSDLYIYGLNRIIGSNVSNDLLHILIEQDEKITSKPVTHSFDTYSQILNKQNDLKVKELHTNFKLTTELKILQLFEFYFSLNSISTIRKETLIQLVSGMVIKLGNLQEFIYRLPRSKHIPLIVKQINLIIKLIHYIVSFETDIEISDLPNVTLREMVIALTKISSNSIKTNSISYMTNLRTNKTKNFKYSLFNKYVENKSYELYSIENELKNLKLSDELKLEQINVEIQFANGLEISYIDETIDLAREIISLCLTGDEADQMHYAINYDNEYVE</sequence>
<keyword evidence="7" id="KW-1185">Reference proteome</keyword>
<accession>A0A1E4SX28</accession>
<keyword evidence="3" id="KW-0539">Nucleus</keyword>
<evidence type="ECO:0000256" key="4">
    <source>
        <dbReference type="SAM" id="Coils"/>
    </source>
</evidence>
<feature type="compositionally biased region" description="Basic and acidic residues" evidence="5">
    <location>
        <begin position="143"/>
        <end position="159"/>
    </location>
</feature>
<reference evidence="7" key="1">
    <citation type="submission" date="2016-04" db="EMBL/GenBank/DDBJ databases">
        <title>Comparative genomics of biotechnologically important yeasts.</title>
        <authorList>
            <consortium name="DOE Joint Genome Institute"/>
            <person name="Riley R."/>
            <person name="Haridas S."/>
            <person name="Wolfe K.H."/>
            <person name="Lopes M.R."/>
            <person name="Hittinger C.T."/>
            <person name="Goker M."/>
            <person name="Salamov A."/>
            <person name="Wisecaver J."/>
            <person name="Long T.M."/>
            <person name="Aerts A.L."/>
            <person name="Barry K."/>
            <person name="Choi C."/>
            <person name="Clum A."/>
            <person name="Coughlan A.Y."/>
            <person name="Deshpande S."/>
            <person name="Douglass A.P."/>
            <person name="Hanson S.J."/>
            <person name="Klenk H.-P."/>
            <person name="Labutti K."/>
            <person name="Lapidus A."/>
            <person name="Lindquist E."/>
            <person name="Lipzen A."/>
            <person name="Meier-Kolthoff J.P."/>
            <person name="Ohm R.A."/>
            <person name="Otillar R.P."/>
            <person name="Pangilinan J."/>
            <person name="Peng Y."/>
            <person name="Rokas A."/>
            <person name="Rosa C.A."/>
            <person name="Scheuner C."/>
            <person name="Sibirny A.A."/>
            <person name="Slot J.C."/>
            <person name="Stielow J.B."/>
            <person name="Sun H."/>
            <person name="Kurtzman C.P."/>
            <person name="Blackwell M."/>
            <person name="Grigoriev I.V."/>
            <person name="Jeffries T.W."/>
        </authorList>
    </citation>
    <scope>NUCLEOTIDE SEQUENCE [LARGE SCALE GENOMIC DNA]</scope>
    <source>
        <strain evidence="7">NRRL YB-2248</strain>
    </source>
</reference>
<gene>
    <name evidence="6" type="ORF">CANARDRAFT_213936</name>
</gene>